<feature type="region of interest" description="Disordered" evidence="1">
    <location>
        <begin position="140"/>
        <end position="240"/>
    </location>
</feature>
<evidence type="ECO:0000256" key="1">
    <source>
        <dbReference type="SAM" id="MobiDB-lite"/>
    </source>
</evidence>
<dbReference type="GeneID" id="24100080"/>
<feature type="compositionally biased region" description="Low complexity" evidence="1">
    <location>
        <begin position="172"/>
        <end position="193"/>
    </location>
</feature>
<name>J4H4K9_9APHY</name>
<dbReference type="HOGENOM" id="CLU_093219_0_0_1"/>
<dbReference type="STRING" id="599839.J4H4K9"/>
<dbReference type="InParanoid" id="J4H4K9"/>
<evidence type="ECO:0000313" key="2">
    <source>
        <dbReference type="EMBL" id="CCM05169.1"/>
    </source>
</evidence>
<sequence>MAYPIQWLDATFNSRTKTEDLLRPDLESGLISQHDFQLAVAFLPASHRYWPYGYALLGSSAAAGYARLYRRPPVSLNRTMIIATAAGFIGSVYGQFRRAKAHWAFTHVLEDPIAFNHALENVNKRTGGVRPLAWTIQTAKEVQRPDEMHGNAPRPIEDTWAPDADQASQSRAPIPTSTPKSAASPEAPSRPASRWQEIRAANSRGAGLPSSWDVLRQTHERSRLPDDAQSTNQPPMTDRAREQAQFDALLEAERRIAGG</sequence>
<protein>
    <submittedName>
        <fullName evidence="2">Uncharacterized protein</fullName>
    </submittedName>
</protein>
<dbReference type="AlphaFoldDB" id="J4H4K9"/>
<dbReference type="RefSeq" id="XP_012184452.1">
    <property type="nucleotide sequence ID" value="XM_012329062.1"/>
</dbReference>
<dbReference type="OrthoDB" id="3201807at2759"/>
<organism evidence="2 3">
    <name type="scientific">Fibroporia radiculosa</name>
    <dbReference type="NCBI Taxonomy" id="599839"/>
    <lineage>
        <taxon>Eukaryota</taxon>
        <taxon>Fungi</taxon>
        <taxon>Dikarya</taxon>
        <taxon>Basidiomycota</taxon>
        <taxon>Agaricomycotina</taxon>
        <taxon>Agaricomycetes</taxon>
        <taxon>Polyporales</taxon>
        <taxon>Fibroporiaceae</taxon>
        <taxon>Fibroporia</taxon>
    </lineage>
</organism>
<accession>J4H4K9</accession>
<proteinExistence type="predicted"/>
<dbReference type="Proteomes" id="UP000006352">
    <property type="component" value="Unassembled WGS sequence"/>
</dbReference>
<evidence type="ECO:0000313" key="3">
    <source>
        <dbReference type="Proteomes" id="UP000006352"/>
    </source>
</evidence>
<feature type="compositionally biased region" description="Basic and acidic residues" evidence="1">
    <location>
        <begin position="216"/>
        <end position="226"/>
    </location>
</feature>
<dbReference type="EMBL" id="HE797181">
    <property type="protein sequence ID" value="CCM05169.1"/>
    <property type="molecule type" value="Genomic_DNA"/>
</dbReference>
<gene>
    <name evidence="2" type="ORF">FIBRA_07378</name>
</gene>
<keyword evidence="3" id="KW-1185">Reference proteome</keyword>
<reference evidence="2 3" key="1">
    <citation type="journal article" date="2012" name="Appl. Environ. Microbiol.">
        <title>Short-read sequencing for genomic analysis of the brown rot fungus Fibroporia radiculosa.</title>
        <authorList>
            <person name="Tang J.D."/>
            <person name="Perkins A.D."/>
            <person name="Sonstegard T.S."/>
            <person name="Schroeder S.G."/>
            <person name="Burgess S.C."/>
            <person name="Diehl S.V."/>
        </authorList>
    </citation>
    <scope>NUCLEOTIDE SEQUENCE [LARGE SCALE GENOMIC DNA]</scope>
    <source>
        <strain evidence="2 3">TFFH 294</strain>
    </source>
</reference>